<sequence>MNQGPIDKLSATAFLSQEVELLPELTQRQQQILALIKTGKVNKEIANELGIGLGTVKQHVVALFKKLQVSNRTMAVSQGLNREPVSQPESAQISEGMLERRPCLVLSIYLSDSAMKAIAEPCSMIIVQELHPTFSALAGAHDALFLTSKNHIGDFIFGIKRGTEQDIFKALRAAHAVFGALTDYPNLIENLRGGLAAGLAISSMNRHGGWSGEVVASAVIAHARELASNSAPGELALSASAEKMLQITGPNAHGYSVPRILFKTLNRMPWGKKNLLTESQLGSSEEPGSEPLIWGRDAELERLQTLFSEVFRGKKNHLVYIEGETGMGKSLLCRYAAEHGLNMKGRIHHFVCHSDGNEGNLYMYPNGVPVKPQAMLHCIRSVAGRGHDVIIVDDAHLLPVNILIKVTETASAANGKLVIVAARKFSKYAITPSETIRLGHLPKAAIERLITESFAQSEKDAIKAGVRSDADIWCAQDREQTTATIVKQAAGVPLFAIELSCHHRDVNLPLSLQVVINARMDGLKLDRALLRQVSKAPTPLMVTEIAAAMWESKDTIQIAVEQAIASGVLSQNEEGCITFAHPLLQLLVNQSGVE</sequence>
<gene>
    <name evidence="5" type="ORF">PSU93_13320</name>
</gene>
<dbReference type="CDD" id="cd06170">
    <property type="entry name" value="LuxR_C_like"/>
    <property type="match status" value="1"/>
</dbReference>
<dbReference type="InterPro" id="IPR036388">
    <property type="entry name" value="WH-like_DNA-bd_sf"/>
</dbReference>
<name>A0AA43TLC8_9GAMM</name>
<dbReference type="PRINTS" id="PR00038">
    <property type="entry name" value="HTHLUXR"/>
</dbReference>
<dbReference type="Proteomes" id="UP001160519">
    <property type="component" value="Unassembled WGS sequence"/>
</dbReference>
<dbReference type="InterPro" id="IPR000792">
    <property type="entry name" value="Tscrpt_reg_LuxR_C"/>
</dbReference>
<dbReference type="AlphaFoldDB" id="A0AA43TLC8"/>
<reference evidence="5" key="1">
    <citation type="submission" date="2023-01" db="EMBL/GenBank/DDBJ databases">
        <title>Biogeochemical cycle of methane in antarctic sediments.</title>
        <authorList>
            <person name="Roldan D.M."/>
            <person name="Menes R.J."/>
        </authorList>
    </citation>
    <scope>NUCLEOTIDE SEQUENCE [LARGE SCALE GENOMIC DNA]</scope>
    <source>
        <strain evidence="5">K-2018 MAG008</strain>
    </source>
</reference>
<dbReference type="PROSITE" id="PS00622">
    <property type="entry name" value="HTH_LUXR_1"/>
    <property type="match status" value="1"/>
</dbReference>
<dbReference type="InterPro" id="IPR027417">
    <property type="entry name" value="P-loop_NTPase"/>
</dbReference>
<proteinExistence type="predicted"/>
<keyword evidence="3" id="KW-0804">Transcription</keyword>
<feature type="domain" description="HTH luxR-type" evidence="4">
    <location>
        <begin position="18"/>
        <end position="83"/>
    </location>
</feature>
<dbReference type="SUPFAM" id="SSF46894">
    <property type="entry name" value="C-terminal effector domain of the bipartite response regulators"/>
    <property type="match status" value="1"/>
</dbReference>
<keyword evidence="1" id="KW-0805">Transcription regulation</keyword>
<dbReference type="PANTHER" id="PTHR44688:SF16">
    <property type="entry name" value="DNA-BINDING TRANSCRIPTIONAL ACTIVATOR DEVR_DOSR"/>
    <property type="match status" value="1"/>
</dbReference>
<dbReference type="SMART" id="SM00421">
    <property type="entry name" value="HTH_LUXR"/>
    <property type="match status" value="1"/>
</dbReference>
<comment type="caution">
    <text evidence="5">The sequence shown here is derived from an EMBL/GenBank/DDBJ whole genome shotgun (WGS) entry which is preliminary data.</text>
</comment>
<dbReference type="InterPro" id="IPR016032">
    <property type="entry name" value="Sig_transdc_resp-reg_C-effctor"/>
</dbReference>
<dbReference type="Gene3D" id="1.10.10.10">
    <property type="entry name" value="Winged helix-like DNA-binding domain superfamily/Winged helix DNA-binding domain"/>
    <property type="match status" value="1"/>
</dbReference>
<evidence type="ECO:0000256" key="3">
    <source>
        <dbReference type="ARBA" id="ARBA00023163"/>
    </source>
</evidence>
<dbReference type="EMBL" id="JAQSDF010000060">
    <property type="protein sequence ID" value="MDI1232121.1"/>
    <property type="molecule type" value="Genomic_DNA"/>
</dbReference>
<protein>
    <submittedName>
        <fullName evidence="5">LuxR C-terminal-related transcriptional regulator</fullName>
    </submittedName>
</protein>
<organism evidence="5 6">
    <name type="scientific">Candidatus Methylobacter titanis</name>
    <dbReference type="NCBI Taxonomy" id="3053457"/>
    <lineage>
        <taxon>Bacteria</taxon>
        <taxon>Pseudomonadati</taxon>
        <taxon>Pseudomonadota</taxon>
        <taxon>Gammaproteobacteria</taxon>
        <taxon>Methylococcales</taxon>
        <taxon>Methylococcaceae</taxon>
        <taxon>Methylobacter</taxon>
    </lineage>
</organism>
<dbReference type="GO" id="GO:0003677">
    <property type="term" value="F:DNA binding"/>
    <property type="evidence" value="ECO:0007669"/>
    <property type="project" value="UniProtKB-KW"/>
</dbReference>
<evidence type="ECO:0000256" key="1">
    <source>
        <dbReference type="ARBA" id="ARBA00023015"/>
    </source>
</evidence>
<keyword evidence="6" id="KW-1185">Reference proteome</keyword>
<dbReference type="PROSITE" id="PS50043">
    <property type="entry name" value="HTH_LUXR_2"/>
    <property type="match status" value="1"/>
</dbReference>
<dbReference type="Pfam" id="PF13191">
    <property type="entry name" value="AAA_16"/>
    <property type="match status" value="1"/>
</dbReference>
<dbReference type="GO" id="GO:0006355">
    <property type="term" value="P:regulation of DNA-templated transcription"/>
    <property type="evidence" value="ECO:0007669"/>
    <property type="project" value="InterPro"/>
</dbReference>
<evidence type="ECO:0000313" key="6">
    <source>
        <dbReference type="Proteomes" id="UP001160519"/>
    </source>
</evidence>
<dbReference type="SUPFAM" id="SSF52540">
    <property type="entry name" value="P-loop containing nucleoside triphosphate hydrolases"/>
    <property type="match status" value="1"/>
</dbReference>
<evidence type="ECO:0000313" key="5">
    <source>
        <dbReference type="EMBL" id="MDI1232121.1"/>
    </source>
</evidence>
<dbReference type="Gene3D" id="3.40.50.300">
    <property type="entry name" value="P-loop containing nucleotide triphosphate hydrolases"/>
    <property type="match status" value="1"/>
</dbReference>
<dbReference type="Pfam" id="PF00196">
    <property type="entry name" value="GerE"/>
    <property type="match status" value="1"/>
</dbReference>
<evidence type="ECO:0000256" key="2">
    <source>
        <dbReference type="ARBA" id="ARBA00023125"/>
    </source>
</evidence>
<accession>A0AA43TLC8</accession>
<keyword evidence="2" id="KW-0238">DNA-binding</keyword>
<dbReference type="InterPro" id="IPR041664">
    <property type="entry name" value="AAA_16"/>
</dbReference>
<dbReference type="PANTHER" id="PTHR44688">
    <property type="entry name" value="DNA-BINDING TRANSCRIPTIONAL ACTIVATOR DEVR_DOSR"/>
    <property type="match status" value="1"/>
</dbReference>
<evidence type="ECO:0000259" key="4">
    <source>
        <dbReference type="PROSITE" id="PS50043"/>
    </source>
</evidence>